<evidence type="ECO:0000256" key="8">
    <source>
        <dbReference type="RuleBase" id="RU362042"/>
    </source>
</evidence>
<dbReference type="InterPro" id="IPR000223">
    <property type="entry name" value="Pept_S26A_signal_pept_1"/>
</dbReference>
<dbReference type="GO" id="GO:0006465">
    <property type="term" value="P:signal peptide processing"/>
    <property type="evidence" value="ECO:0007669"/>
    <property type="project" value="InterPro"/>
</dbReference>
<evidence type="ECO:0000256" key="4">
    <source>
        <dbReference type="ARBA" id="ARBA00013208"/>
    </source>
</evidence>
<dbReference type="Proteomes" id="UP001518680">
    <property type="component" value="Unassembled WGS sequence"/>
</dbReference>
<dbReference type="InterPro" id="IPR019533">
    <property type="entry name" value="Peptidase_S26"/>
</dbReference>
<dbReference type="Pfam" id="PF10502">
    <property type="entry name" value="Peptidase_S26"/>
    <property type="match status" value="1"/>
</dbReference>
<organism evidence="11 12">
    <name type="scientific">Corynebacterium macginleyi</name>
    <dbReference type="NCBI Taxonomy" id="38290"/>
    <lineage>
        <taxon>Bacteria</taxon>
        <taxon>Bacillati</taxon>
        <taxon>Actinomycetota</taxon>
        <taxon>Actinomycetes</taxon>
        <taxon>Mycobacteriales</taxon>
        <taxon>Corynebacteriaceae</taxon>
        <taxon>Corynebacterium</taxon>
    </lineage>
</organism>
<evidence type="ECO:0000256" key="6">
    <source>
        <dbReference type="ARBA" id="ARBA00022801"/>
    </source>
</evidence>
<accession>A0A3M0GHW1</accession>
<evidence type="ECO:0000259" key="9">
    <source>
        <dbReference type="Pfam" id="PF10502"/>
    </source>
</evidence>
<dbReference type="InterPro" id="IPR019758">
    <property type="entry name" value="Pept_S26A_signal_pept_1_CS"/>
</dbReference>
<evidence type="ECO:0000256" key="7">
    <source>
        <dbReference type="PIRSR" id="PIRSR600223-1"/>
    </source>
</evidence>
<evidence type="ECO:0000256" key="5">
    <source>
        <dbReference type="ARBA" id="ARBA00022670"/>
    </source>
</evidence>
<feature type="active site" evidence="7">
    <location>
        <position position="125"/>
    </location>
</feature>
<dbReference type="CDD" id="cd06530">
    <property type="entry name" value="S26_SPase_I"/>
    <property type="match status" value="1"/>
</dbReference>
<proteinExistence type="inferred from homology"/>
<evidence type="ECO:0000256" key="2">
    <source>
        <dbReference type="ARBA" id="ARBA00004401"/>
    </source>
</evidence>
<feature type="active site" evidence="7">
    <location>
        <position position="47"/>
    </location>
</feature>
<evidence type="ECO:0000256" key="1">
    <source>
        <dbReference type="ARBA" id="ARBA00000677"/>
    </source>
</evidence>
<dbReference type="PROSITE" id="PS00761">
    <property type="entry name" value="SPASE_I_3"/>
    <property type="match status" value="1"/>
</dbReference>
<dbReference type="GO" id="GO:0009003">
    <property type="term" value="F:signal peptidase activity"/>
    <property type="evidence" value="ECO:0007669"/>
    <property type="project" value="UniProtKB-EC"/>
</dbReference>
<feature type="domain" description="Peptidase S26" evidence="9">
    <location>
        <begin position="23"/>
        <end position="226"/>
    </location>
</feature>
<dbReference type="PRINTS" id="PR00727">
    <property type="entry name" value="LEADERPTASE"/>
</dbReference>
<dbReference type="PANTHER" id="PTHR43390:SF1">
    <property type="entry name" value="CHLOROPLAST PROCESSING PEPTIDASE"/>
    <property type="match status" value="1"/>
</dbReference>
<dbReference type="GO" id="GO:0005886">
    <property type="term" value="C:plasma membrane"/>
    <property type="evidence" value="ECO:0007669"/>
    <property type="project" value="UniProtKB-SubCell"/>
</dbReference>
<dbReference type="NCBIfam" id="TIGR02227">
    <property type="entry name" value="sigpep_I_bact"/>
    <property type="match status" value="1"/>
</dbReference>
<dbReference type="Proteomes" id="UP000270649">
    <property type="component" value="Unassembled WGS sequence"/>
</dbReference>
<dbReference type="RefSeq" id="WP_121927173.1">
    <property type="nucleotide sequence ID" value="NZ_CP068291.1"/>
</dbReference>
<keyword evidence="8" id="KW-1133">Transmembrane helix</keyword>
<evidence type="ECO:0000313" key="12">
    <source>
        <dbReference type="Proteomes" id="UP000270649"/>
    </source>
</evidence>
<sequence length="245" mass="26402">MTQTSNPKPQQQRLRTRDFLAPVIGGFVLLVLLQAFVGRMYVIPSASMEPTLHGCTGCDNDRIAVQKLSYYFHDPAPGDVVVFEGPESWNTEFEVQRSENVLMRGAHNVLASVGLLPNGENILVKRVIATEGQTVKCEEGDSAVMVDGAPIDQSFTLDPPEIPVDPSYGSQACGGQYFGPVTVPESNLWVMGDNRTNSLDSRAHIGDHLQGTVPVANVRGKVEAVVLPVSRFGGVDDPDIQDAAA</sequence>
<dbReference type="SUPFAM" id="SSF51306">
    <property type="entry name" value="LexA/Signal peptidase"/>
    <property type="match status" value="1"/>
</dbReference>
<comment type="caution">
    <text evidence="11">The sequence shown here is derived from an EMBL/GenBank/DDBJ whole genome shotgun (WGS) entry which is preliminary data.</text>
</comment>
<evidence type="ECO:0000313" key="11">
    <source>
        <dbReference type="EMBL" id="RMB64280.1"/>
    </source>
</evidence>
<evidence type="ECO:0000313" key="10">
    <source>
        <dbReference type="EMBL" id="MBM0243600.1"/>
    </source>
</evidence>
<dbReference type="PROSITE" id="PS00501">
    <property type="entry name" value="SPASE_I_1"/>
    <property type="match status" value="1"/>
</dbReference>
<keyword evidence="8" id="KW-0812">Transmembrane</keyword>
<name>A0A3M0GHW1_9CORY</name>
<reference evidence="10 13" key="2">
    <citation type="submission" date="2021-01" db="EMBL/GenBank/DDBJ databases">
        <title>Complete genome sequences of Corynebacterium macginleyi strains isolated from infectious keratitis.</title>
        <authorList>
            <person name="Sagerfors S."/>
            <person name="Poehlein A."/>
            <person name="Soderquist B."/>
            <person name="Bruggemann H."/>
        </authorList>
    </citation>
    <scope>NUCLEOTIDE SEQUENCE [LARGE SCALE GENOMIC DNA]</scope>
    <source>
        <strain evidence="10 13">12T220</strain>
    </source>
</reference>
<gene>
    <name evidence="11" type="primary">lepB</name>
    <name evidence="11" type="ORF">D9543_00370</name>
    <name evidence="10" type="ORF">GWO63_004800</name>
</gene>
<dbReference type="Gene3D" id="2.10.109.10">
    <property type="entry name" value="Umud Fragment, subunit A"/>
    <property type="match status" value="1"/>
</dbReference>
<keyword evidence="13" id="KW-1185">Reference proteome</keyword>
<evidence type="ECO:0000256" key="3">
    <source>
        <dbReference type="ARBA" id="ARBA00009370"/>
    </source>
</evidence>
<protein>
    <recommendedName>
        <fullName evidence="4 8">Signal peptidase I</fullName>
        <ecNumber evidence="4 8">3.4.21.89</ecNumber>
    </recommendedName>
</protein>
<dbReference type="OrthoDB" id="9815782at2"/>
<dbReference type="PANTHER" id="PTHR43390">
    <property type="entry name" value="SIGNAL PEPTIDASE I"/>
    <property type="match status" value="1"/>
</dbReference>
<dbReference type="InterPro" id="IPR036286">
    <property type="entry name" value="LexA/Signal_pep-like_sf"/>
</dbReference>
<comment type="similarity">
    <text evidence="3 8">Belongs to the peptidase S26 family.</text>
</comment>
<dbReference type="InterPro" id="IPR019756">
    <property type="entry name" value="Pept_S26A_signal_pept_1_Ser-AS"/>
</dbReference>
<dbReference type="EMBL" id="REGC01000001">
    <property type="protein sequence ID" value="RMB64280.1"/>
    <property type="molecule type" value="Genomic_DNA"/>
</dbReference>
<keyword evidence="6 8" id="KW-0378">Hydrolase</keyword>
<evidence type="ECO:0000313" key="13">
    <source>
        <dbReference type="Proteomes" id="UP001518680"/>
    </source>
</evidence>
<comment type="catalytic activity">
    <reaction evidence="1 8">
        <text>Cleavage of hydrophobic, N-terminal signal or leader sequences from secreted and periplasmic proteins.</text>
        <dbReference type="EC" id="3.4.21.89"/>
    </reaction>
</comment>
<dbReference type="GO" id="GO:0004252">
    <property type="term" value="F:serine-type endopeptidase activity"/>
    <property type="evidence" value="ECO:0007669"/>
    <property type="project" value="InterPro"/>
</dbReference>
<keyword evidence="8" id="KW-0472">Membrane</keyword>
<feature type="transmembrane region" description="Helical" evidence="8">
    <location>
        <begin position="20"/>
        <end position="42"/>
    </location>
</feature>
<comment type="subcellular location">
    <subcellularLocation>
        <location evidence="2">Cell membrane</location>
        <topology evidence="2">Single-pass type II membrane protein</topology>
    </subcellularLocation>
    <subcellularLocation>
        <location evidence="8">Membrane</location>
        <topology evidence="8">Single-pass type II membrane protein</topology>
    </subcellularLocation>
</comment>
<keyword evidence="5 8" id="KW-0645">Protease</keyword>
<reference evidence="11 12" key="1">
    <citation type="submission" date="2018-10" db="EMBL/GenBank/DDBJ databases">
        <title>Corynebacterium macginleyi genome sequencing and assembly of the type strain and two clinical samples.</title>
        <authorList>
            <person name="Bernier A.-M."/>
            <person name="Bernard K."/>
        </authorList>
    </citation>
    <scope>NUCLEOTIDE SEQUENCE [LARGE SCALE GENOMIC DNA]</scope>
    <source>
        <strain evidence="11 12">NML 120205</strain>
    </source>
</reference>
<dbReference type="EMBL" id="JAACBX020000001">
    <property type="protein sequence ID" value="MBM0243600.1"/>
    <property type="molecule type" value="Genomic_DNA"/>
</dbReference>
<dbReference type="AlphaFoldDB" id="A0A3M0GHW1"/>
<dbReference type="EC" id="3.4.21.89" evidence="4 8"/>